<proteinExistence type="predicted"/>
<dbReference type="AlphaFoldDB" id="A0A0E9S7Y9"/>
<dbReference type="EMBL" id="GBXM01071919">
    <property type="protein sequence ID" value="JAH36658.1"/>
    <property type="molecule type" value="Transcribed_RNA"/>
</dbReference>
<reference evidence="1" key="1">
    <citation type="submission" date="2014-11" db="EMBL/GenBank/DDBJ databases">
        <authorList>
            <person name="Amaro Gonzalez C."/>
        </authorList>
    </citation>
    <scope>NUCLEOTIDE SEQUENCE</scope>
</reference>
<reference evidence="1" key="2">
    <citation type="journal article" date="2015" name="Fish Shellfish Immunol.">
        <title>Early steps in the European eel (Anguilla anguilla)-Vibrio vulnificus interaction in the gills: Role of the RtxA13 toxin.</title>
        <authorList>
            <person name="Callol A."/>
            <person name="Pajuelo D."/>
            <person name="Ebbesson L."/>
            <person name="Teles M."/>
            <person name="MacKenzie S."/>
            <person name="Amaro C."/>
        </authorList>
    </citation>
    <scope>NUCLEOTIDE SEQUENCE</scope>
</reference>
<sequence length="47" mass="5288">MEYIYTAAYLLTQFRLQTLFKSCALPGNQTYKPAVTSPGFYSLCCIA</sequence>
<accession>A0A0E9S7Y9</accession>
<organism evidence="1">
    <name type="scientific">Anguilla anguilla</name>
    <name type="common">European freshwater eel</name>
    <name type="synonym">Muraena anguilla</name>
    <dbReference type="NCBI Taxonomy" id="7936"/>
    <lineage>
        <taxon>Eukaryota</taxon>
        <taxon>Metazoa</taxon>
        <taxon>Chordata</taxon>
        <taxon>Craniata</taxon>
        <taxon>Vertebrata</taxon>
        <taxon>Euteleostomi</taxon>
        <taxon>Actinopterygii</taxon>
        <taxon>Neopterygii</taxon>
        <taxon>Teleostei</taxon>
        <taxon>Anguilliformes</taxon>
        <taxon>Anguillidae</taxon>
        <taxon>Anguilla</taxon>
    </lineage>
</organism>
<protein>
    <submittedName>
        <fullName evidence="1">Uncharacterized protein</fullName>
    </submittedName>
</protein>
<evidence type="ECO:0000313" key="1">
    <source>
        <dbReference type="EMBL" id="JAH36658.1"/>
    </source>
</evidence>
<name>A0A0E9S7Y9_ANGAN</name>